<name>A0ABP3RDZ5_9PROT</name>
<keyword evidence="2 3" id="KW-0326">Glycosidase</keyword>
<keyword evidence="7" id="KW-1185">Reference proteome</keyword>
<evidence type="ECO:0000259" key="5">
    <source>
        <dbReference type="Pfam" id="PF00150"/>
    </source>
</evidence>
<feature type="domain" description="Glycoside hydrolase family 5" evidence="5">
    <location>
        <begin position="73"/>
        <end position="287"/>
    </location>
</feature>
<dbReference type="Gene3D" id="3.20.20.80">
    <property type="entry name" value="Glycosidases"/>
    <property type="match status" value="1"/>
</dbReference>
<dbReference type="InterPro" id="IPR001547">
    <property type="entry name" value="Glyco_hydro_5"/>
</dbReference>
<dbReference type="RefSeq" id="WP_343898071.1">
    <property type="nucleotide sequence ID" value="NZ_BAAAFZ010000103.1"/>
</dbReference>
<reference evidence="7" key="1">
    <citation type="journal article" date="2019" name="Int. J. Syst. Evol. Microbiol.">
        <title>The Global Catalogue of Microorganisms (GCM) 10K type strain sequencing project: providing services to taxonomists for standard genome sequencing and annotation.</title>
        <authorList>
            <consortium name="The Broad Institute Genomics Platform"/>
            <consortium name="The Broad Institute Genome Sequencing Center for Infectious Disease"/>
            <person name="Wu L."/>
            <person name="Ma J."/>
        </authorList>
    </citation>
    <scope>NUCLEOTIDE SEQUENCE [LARGE SCALE GENOMIC DNA]</scope>
    <source>
        <strain evidence="7">JCM 9933</strain>
    </source>
</reference>
<feature type="signal peptide" evidence="4">
    <location>
        <begin position="1"/>
        <end position="23"/>
    </location>
</feature>
<evidence type="ECO:0000256" key="1">
    <source>
        <dbReference type="ARBA" id="ARBA00022801"/>
    </source>
</evidence>
<keyword evidence="1 3" id="KW-0378">Hydrolase</keyword>
<evidence type="ECO:0000256" key="3">
    <source>
        <dbReference type="RuleBase" id="RU361153"/>
    </source>
</evidence>
<organism evidence="6 7">
    <name type="scientific">Craurococcus roseus</name>
    <dbReference type="NCBI Taxonomy" id="77585"/>
    <lineage>
        <taxon>Bacteria</taxon>
        <taxon>Pseudomonadati</taxon>
        <taxon>Pseudomonadota</taxon>
        <taxon>Alphaproteobacteria</taxon>
        <taxon>Acetobacterales</taxon>
        <taxon>Acetobacteraceae</taxon>
        <taxon>Craurococcus</taxon>
    </lineage>
</organism>
<proteinExistence type="inferred from homology"/>
<accession>A0ABP3RDZ5</accession>
<gene>
    <name evidence="6" type="ORF">GCM10009416_48870</name>
</gene>
<evidence type="ECO:0000256" key="4">
    <source>
        <dbReference type="SAM" id="SignalP"/>
    </source>
</evidence>
<feature type="chain" id="PRO_5047402337" description="Glycoside hydrolase family 5 domain-containing protein" evidence="4">
    <location>
        <begin position="24"/>
        <end position="315"/>
    </location>
</feature>
<comment type="caution">
    <text evidence="6">The sequence shown here is derived from an EMBL/GenBank/DDBJ whole genome shotgun (WGS) entry which is preliminary data.</text>
</comment>
<sequence length="315" mass="34706">MRRRSLLATPAAAAVLSPGCAAAQQRPARAPDAAPSRERLGNLRLGANVERWFAVASNNRPRRLGPAWWRGFKAAGFDHVRMFIPEVGQTGDGMEIPDLFRGAVADATAAGLPVLLGLADFIKHDEPWGEREWRALAARAALFARATDPSRVVFAPVNEAVFPDAAAWMPMRDRLLGVLRRAAPRHTLMWGGHEWGSWRSLIQNEPPPDSNTVAEVHDYEGGDAGAVEWRFGQVAAWRERHGQTVLVTELGGAVKHREDRAAWAADLRQSLPVLRRLRMPVALWAYTYGGHWRLQPEESPAPHTEFRAALRGGGG</sequence>
<evidence type="ECO:0000256" key="2">
    <source>
        <dbReference type="ARBA" id="ARBA00023295"/>
    </source>
</evidence>
<evidence type="ECO:0000313" key="7">
    <source>
        <dbReference type="Proteomes" id="UP001501588"/>
    </source>
</evidence>
<dbReference type="EMBL" id="BAAAFZ010000103">
    <property type="protein sequence ID" value="GAA0605705.1"/>
    <property type="molecule type" value="Genomic_DNA"/>
</dbReference>
<evidence type="ECO:0000313" key="6">
    <source>
        <dbReference type="EMBL" id="GAA0605705.1"/>
    </source>
</evidence>
<dbReference type="SUPFAM" id="SSF51445">
    <property type="entry name" value="(Trans)glycosidases"/>
    <property type="match status" value="1"/>
</dbReference>
<comment type="similarity">
    <text evidence="3">Belongs to the glycosyl hydrolase 5 (cellulase A) family.</text>
</comment>
<dbReference type="Proteomes" id="UP001501588">
    <property type="component" value="Unassembled WGS sequence"/>
</dbReference>
<protein>
    <recommendedName>
        <fullName evidence="5">Glycoside hydrolase family 5 domain-containing protein</fullName>
    </recommendedName>
</protein>
<keyword evidence="4" id="KW-0732">Signal</keyword>
<dbReference type="Pfam" id="PF00150">
    <property type="entry name" value="Cellulase"/>
    <property type="match status" value="1"/>
</dbReference>
<dbReference type="InterPro" id="IPR017853">
    <property type="entry name" value="GH"/>
</dbReference>